<protein>
    <submittedName>
        <fullName evidence="3">Uncharacterized protein</fullName>
    </submittedName>
</protein>
<evidence type="ECO:0000313" key="4">
    <source>
        <dbReference type="Proteomes" id="UP000270471"/>
    </source>
</evidence>
<feature type="compositionally biased region" description="Low complexity" evidence="1">
    <location>
        <begin position="73"/>
        <end position="89"/>
    </location>
</feature>
<feature type="chain" id="PRO_5038545657" evidence="2">
    <location>
        <begin position="21"/>
        <end position="124"/>
    </location>
</feature>
<dbReference type="EMBL" id="PENI01000007">
    <property type="protein sequence ID" value="RMB85258.1"/>
    <property type="molecule type" value="Genomic_DNA"/>
</dbReference>
<dbReference type="AlphaFoldDB" id="A0A3M0IAA7"/>
<evidence type="ECO:0000256" key="1">
    <source>
        <dbReference type="SAM" id="MobiDB-lite"/>
    </source>
</evidence>
<proteinExistence type="predicted"/>
<accession>A0A3M0IAA7</accession>
<evidence type="ECO:0000313" key="3">
    <source>
        <dbReference type="EMBL" id="RMB85258.1"/>
    </source>
</evidence>
<evidence type="ECO:0000256" key="2">
    <source>
        <dbReference type="SAM" id="SignalP"/>
    </source>
</evidence>
<keyword evidence="4" id="KW-1185">Reference proteome</keyword>
<comment type="caution">
    <text evidence="3">The sequence shown here is derived from an EMBL/GenBank/DDBJ whole genome shotgun (WGS) entry which is preliminary data.</text>
</comment>
<reference evidence="3 4" key="1">
    <citation type="submission" date="2017-11" db="EMBL/GenBank/DDBJ databases">
        <title>Draft genome of actinobacteria isolated from guarana (Paullinia cupana (Mart.) Ducke.</title>
        <authorList>
            <person name="Siqueira K.A."/>
            <person name="Liotti R.G."/>
            <person name="Mendes T.A.O."/>
            <person name="Soares M.A."/>
        </authorList>
    </citation>
    <scope>NUCLEOTIDE SEQUENCE [LARGE SCALE GENOMIC DNA]</scope>
    <source>
        <strain evidence="3 4">193</strain>
    </source>
</reference>
<keyword evidence="2" id="KW-0732">Signal</keyword>
<feature type="region of interest" description="Disordered" evidence="1">
    <location>
        <begin position="43"/>
        <end position="124"/>
    </location>
</feature>
<sequence>MVLLAALIHLLGCAHGPVSAGAARADTPLPAVSACGPVPPPPAVAVTQPAPPSGGDLAHCRDGDGPTVQPPRDIASPVPAVDDAAPAVAADDKLPAPKTGPPAGPSPGPATAGRSRARLGVWRS</sequence>
<organism evidence="3 4">
    <name type="scientific">Streptomyces shenzhenensis</name>
    <dbReference type="NCBI Taxonomy" id="943815"/>
    <lineage>
        <taxon>Bacteria</taxon>
        <taxon>Bacillati</taxon>
        <taxon>Actinomycetota</taxon>
        <taxon>Actinomycetes</taxon>
        <taxon>Kitasatosporales</taxon>
        <taxon>Streptomycetaceae</taxon>
        <taxon>Streptomyces</taxon>
    </lineage>
</organism>
<feature type="compositionally biased region" description="Pro residues" evidence="1">
    <location>
        <begin position="98"/>
        <end position="108"/>
    </location>
</feature>
<dbReference type="Proteomes" id="UP000270471">
    <property type="component" value="Unassembled WGS sequence"/>
</dbReference>
<gene>
    <name evidence="3" type="ORF">CTZ28_13985</name>
</gene>
<name>A0A3M0IAA7_9ACTN</name>
<feature type="signal peptide" evidence="2">
    <location>
        <begin position="1"/>
        <end position="20"/>
    </location>
</feature>